<proteinExistence type="predicted"/>
<name>A0A399SRC3_9BACT</name>
<keyword evidence="2" id="KW-1185">Reference proteome</keyword>
<dbReference type="AlphaFoldDB" id="A0A399SRC3"/>
<evidence type="ECO:0000313" key="1">
    <source>
        <dbReference type="EMBL" id="RIJ45918.1"/>
    </source>
</evidence>
<accession>A0A399SRC3</accession>
<reference evidence="1 2" key="1">
    <citation type="submission" date="2018-08" db="EMBL/GenBank/DDBJ databases">
        <title>Pallidiluteibacterium maritimus gen. nov., sp. nov., isolated from coastal sediment.</title>
        <authorList>
            <person name="Zhou L.Y."/>
        </authorList>
    </citation>
    <scope>NUCLEOTIDE SEQUENCE [LARGE SCALE GENOMIC DNA]</scope>
    <source>
        <strain evidence="1 2">XSD2</strain>
    </source>
</reference>
<evidence type="ECO:0000313" key="2">
    <source>
        <dbReference type="Proteomes" id="UP000265926"/>
    </source>
</evidence>
<gene>
    <name evidence="1" type="ORF">D1614_20580</name>
</gene>
<sequence length="69" mass="7884">MKCIVKQLSKNIFLVIFGKTKKRNRLLMKQLPPEKSEKVGLSTPMGVITQPANKDITRLVGFHIRYTQA</sequence>
<organism evidence="1 2">
    <name type="scientific">Maribellus luteus</name>
    <dbReference type="NCBI Taxonomy" id="2305463"/>
    <lineage>
        <taxon>Bacteria</taxon>
        <taxon>Pseudomonadati</taxon>
        <taxon>Bacteroidota</taxon>
        <taxon>Bacteroidia</taxon>
        <taxon>Marinilabiliales</taxon>
        <taxon>Prolixibacteraceae</taxon>
        <taxon>Maribellus</taxon>
    </lineage>
</organism>
<dbReference type="EMBL" id="QWGR01000018">
    <property type="protein sequence ID" value="RIJ45918.1"/>
    <property type="molecule type" value="Genomic_DNA"/>
</dbReference>
<protein>
    <submittedName>
        <fullName evidence="1">Uncharacterized protein</fullName>
    </submittedName>
</protein>
<dbReference type="Proteomes" id="UP000265926">
    <property type="component" value="Unassembled WGS sequence"/>
</dbReference>
<comment type="caution">
    <text evidence="1">The sequence shown here is derived from an EMBL/GenBank/DDBJ whole genome shotgun (WGS) entry which is preliminary data.</text>
</comment>